<dbReference type="Gene3D" id="1.10.287.130">
    <property type="match status" value="1"/>
</dbReference>
<sequence>MTKPNLRTRLFLSHMIVMVVGLSTLITVGKVYTPRLFVLHLEQLQGSGFNVIRVKRQLVDGFESAWSRGAFWSVVVGGTTAIGLSYWVSKRIMQPLIQMEQITQRFAAGHLQERVPENEIPELNRLADSFNRMAHDLEGVEQRRRDLVGDLTHELRTPLTVIEGYLEGLADGTIEPSSDIYQRLAKETVRLRRLVNDLQELSKAEAGYLPIQLQPVQIRPLLVAIVQKFSDQLLEESPTLKVDCPDTLPQALADPERVEQVLINLVGNALRYTPEGSITLRAWAEQERVWIAVEDTGKGIAAEDLPHVFERFWRSDRSRDRHSGGTGIGLAISRRLVELQKGTIEAESEVGQGSTFRFSLPILVERPKLLSSLRDRESPESAYPKSKL</sequence>
<dbReference type="InterPro" id="IPR036890">
    <property type="entry name" value="HATPase_C_sf"/>
</dbReference>
<dbReference type="InterPro" id="IPR004358">
    <property type="entry name" value="Sig_transdc_His_kin-like_C"/>
</dbReference>
<dbReference type="PANTHER" id="PTHR43711:SF1">
    <property type="entry name" value="HISTIDINE KINASE 1"/>
    <property type="match status" value="1"/>
</dbReference>
<dbReference type="SUPFAM" id="SSF55874">
    <property type="entry name" value="ATPase domain of HSP90 chaperone/DNA topoisomerase II/histidine kinase"/>
    <property type="match status" value="1"/>
</dbReference>
<dbReference type="FunFam" id="3.30.565.10:FF:000006">
    <property type="entry name" value="Sensor histidine kinase WalK"/>
    <property type="match status" value="1"/>
</dbReference>
<comment type="subcellular location">
    <subcellularLocation>
        <location evidence="2">Membrane</location>
    </subcellularLocation>
</comment>
<comment type="catalytic activity">
    <reaction evidence="1">
        <text>ATP + protein L-histidine = ADP + protein N-phospho-L-histidine.</text>
        <dbReference type="EC" id="2.7.13.3"/>
    </reaction>
</comment>
<dbReference type="SMART" id="SM00388">
    <property type="entry name" value="HisKA"/>
    <property type="match status" value="1"/>
</dbReference>
<dbReference type="SUPFAM" id="SSF47384">
    <property type="entry name" value="Homodimeric domain of signal transducing histidine kinase"/>
    <property type="match status" value="1"/>
</dbReference>
<accession>A0A1Z4JKE0</accession>
<dbReference type="SUPFAM" id="SSF158472">
    <property type="entry name" value="HAMP domain-like"/>
    <property type="match status" value="1"/>
</dbReference>
<dbReference type="Gene3D" id="3.30.565.10">
    <property type="entry name" value="Histidine kinase-like ATPase, C-terminal domain"/>
    <property type="match status" value="1"/>
</dbReference>
<dbReference type="InterPro" id="IPR003594">
    <property type="entry name" value="HATPase_dom"/>
</dbReference>
<gene>
    <name evidence="12" type="ORF">NIES2135_39920</name>
</gene>
<protein>
    <recommendedName>
        <fullName evidence="3">histidine kinase</fullName>
        <ecNumber evidence="3">2.7.13.3</ecNumber>
    </recommendedName>
</protein>
<keyword evidence="5" id="KW-0808">Transferase</keyword>
<proteinExistence type="predicted"/>
<evidence type="ECO:0000256" key="2">
    <source>
        <dbReference type="ARBA" id="ARBA00004370"/>
    </source>
</evidence>
<dbReference type="SMART" id="SM00387">
    <property type="entry name" value="HATPase_c"/>
    <property type="match status" value="1"/>
</dbReference>
<dbReference type="Pfam" id="PF00672">
    <property type="entry name" value="HAMP"/>
    <property type="match status" value="1"/>
</dbReference>
<dbReference type="CDD" id="cd06225">
    <property type="entry name" value="HAMP"/>
    <property type="match status" value="1"/>
</dbReference>
<evidence type="ECO:0000259" key="11">
    <source>
        <dbReference type="PROSITE" id="PS50885"/>
    </source>
</evidence>
<evidence type="ECO:0000313" key="13">
    <source>
        <dbReference type="Proteomes" id="UP000217895"/>
    </source>
</evidence>
<keyword evidence="7" id="KW-0902">Two-component regulatory system</keyword>
<dbReference type="InterPro" id="IPR003660">
    <property type="entry name" value="HAMP_dom"/>
</dbReference>
<feature type="transmembrane region" description="Helical" evidence="9">
    <location>
        <begin position="12"/>
        <end position="32"/>
    </location>
</feature>
<keyword evidence="13" id="KW-1185">Reference proteome</keyword>
<evidence type="ECO:0000313" key="12">
    <source>
        <dbReference type="EMBL" id="BAY57128.1"/>
    </source>
</evidence>
<dbReference type="PANTHER" id="PTHR43711">
    <property type="entry name" value="TWO-COMPONENT HISTIDINE KINASE"/>
    <property type="match status" value="1"/>
</dbReference>
<dbReference type="AlphaFoldDB" id="A0A1Z4JKE0"/>
<reference evidence="12 13" key="1">
    <citation type="submission" date="2017-06" db="EMBL/GenBank/DDBJ databases">
        <title>Genome sequencing of cyanobaciteial culture collection at National Institute for Environmental Studies (NIES).</title>
        <authorList>
            <person name="Hirose Y."/>
            <person name="Shimura Y."/>
            <person name="Fujisawa T."/>
            <person name="Nakamura Y."/>
            <person name="Kawachi M."/>
        </authorList>
    </citation>
    <scope>NUCLEOTIDE SEQUENCE [LARGE SCALE GENOMIC DNA]</scope>
    <source>
        <strain evidence="12 13">NIES-2135</strain>
    </source>
</reference>
<evidence type="ECO:0000256" key="1">
    <source>
        <dbReference type="ARBA" id="ARBA00000085"/>
    </source>
</evidence>
<keyword evidence="8 9" id="KW-0472">Membrane</keyword>
<dbReference type="InterPro" id="IPR005467">
    <property type="entry name" value="His_kinase_dom"/>
</dbReference>
<dbReference type="FunFam" id="1.10.287.130:FF:000001">
    <property type="entry name" value="Two-component sensor histidine kinase"/>
    <property type="match status" value="1"/>
</dbReference>
<feature type="domain" description="HAMP" evidence="11">
    <location>
        <begin position="90"/>
        <end position="142"/>
    </location>
</feature>
<keyword evidence="6 12" id="KW-0418">Kinase</keyword>
<keyword evidence="9" id="KW-0812">Transmembrane</keyword>
<dbReference type="GO" id="GO:0000155">
    <property type="term" value="F:phosphorelay sensor kinase activity"/>
    <property type="evidence" value="ECO:0007669"/>
    <property type="project" value="InterPro"/>
</dbReference>
<feature type="transmembrane region" description="Helical" evidence="9">
    <location>
        <begin position="70"/>
        <end position="89"/>
    </location>
</feature>
<evidence type="ECO:0000256" key="3">
    <source>
        <dbReference type="ARBA" id="ARBA00012438"/>
    </source>
</evidence>
<keyword evidence="9" id="KW-1133">Transmembrane helix</keyword>
<dbReference type="EMBL" id="AP018203">
    <property type="protein sequence ID" value="BAY57128.1"/>
    <property type="molecule type" value="Genomic_DNA"/>
</dbReference>
<keyword evidence="4" id="KW-0597">Phosphoprotein</keyword>
<name>A0A1Z4JKE0_LEPBY</name>
<dbReference type="InterPro" id="IPR036097">
    <property type="entry name" value="HisK_dim/P_sf"/>
</dbReference>
<evidence type="ECO:0000256" key="7">
    <source>
        <dbReference type="ARBA" id="ARBA00023012"/>
    </source>
</evidence>
<organism evidence="12 13">
    <name type="scientific">Leptolyngbya boryana NIES-2135</name>
    <dbReference type="NCBI Taxonomy" id="1973484"/>
    <lineage>
        <taxon>Bacteria</taxon>
        <taxon>Bacillati</taxon>
        <taxon>Cyanobacteriota</taxon>
        <taxon>Cyanophyceae</taxon>
        <taxon>Leptolyngbyales</taxon>
        <taxon>Leptolyngbyaceae</taxon>
        <taxon>Leptolyngbya group</taxon>
        <taxon>Leptolyngbya</taxon>
    </lineage>
</organism>
<evidence type="ECO:0000256" key="8">
    <source>
        <dbReference type="ARBA" id="ARBA00023136"/>
    </source>
</evidence>
<dbReference type="PROSITE" id="PS50109">
    <property type="entry name" value="HIS_KIN"/>
    <property type="match status" value="1"/>
</dbReference>
<dbReference type="Proteomes" id="UP000217895">
    <property type="component" value="Chromosome"/>
</dbReference>
<dbReference type="SMART" id="SM00304">
    <property type="entry name" value="HAMP"/>
    <property type="match status" value="1"/>
</dbReference>
<dbReference type="PRINTS" id="PR00344">
    <property type="entry name" value="BCTRLSENSOR"/>
</dbReference>
<dbReference type="InterPro" id="IPR003661">
    <property type="entry name" value="HisK_dim/P_dom"/>
</dbReference>
<evidence type="ECO:0000259" key="10">
    <source>
        <dbReference type="PROSITE" id="PS50109"/>
    </source>
</evidence>
<dbReference type="Gene3D" id="6.10.340.10">
    <property type="match status" value="1"/>
</dbReference>
<dbReference type="InterPro" id="IPR050736">
    <property type="entry name" value="Sensor_HK_Regulatory"/>
</dbReference>
<evidence type="ECO:0000256" key="6">
    <source>
        <dbReference type="ARBA" id="ARBA00022777"/>
    </source>
</evidence>
<dbReference type="CDD" id="cd00082">
    <property type="entry name" value="HisKA"/>
    <property type="match status" value="1"/>
</dbReference>
<dbReference type="Pfam" id="PF00512">
    <property type="entry name" value="HisKA"/>
    <property type="match status" value="1"/>
</dbReference>
<dbReference type="CDD" id="cd16922">
    <property type="entry name" value="HATPase_EvgS-ArcB-TorS-like"/>
    <property type="match status" value="1"/>
</dbReference>
<feature type="domain" description="Histidine kinase" evidence="10">
    <location>
        <begin position="150"/>
        <end position="364"/>
    </location>
</feature>
<dbReference type="EC" id="2.7.13.3" evidence="3"/>
<evidence type="ECO:0000256" key="4">
    <source>
        <dbReference type="ARBA" id="ARBA00022553"/>
    </source>
</evidence>
<evidence type="ECO:0000256" key="5">
    <source>
        <dbReference type="ARBA" id="ARBA00022679"/>
    </source>
</evidence>
<dbReference type="PROSITE" id="PS50885">
    <property type="entry name" value="HAMP"/>
    <property type="match status" value="1"/>
</dbReference>
<evidence type="ECO:0000256" key="9">
    <source>
        <dbReference type="SAM" id="Phobius"/>
    </source>
</evidence>
<dbReference type="GO" id="GO:0016020">
    <property type="term" value="C:membrane"/>
    <property type="evidence" value="ECO:0007669"/>
    <property type="project" value="UniProtKB-SubCell"/>
</dbReference>
<dbReference type="Pfam" id="PF02518">
    <property type="entry name" value="HATPase_c"/>
    <property type="match status" value="1"/>
</dbReference>